<dbReference type="Pfam" id="PF01426">
    <property type="entry name" value="BAH"/>
    <property type="match status" value="1"/>
</dbReference>
<accession>A0A8J9SCX7</accession>
<dbReference type="GO" id="GO:0000122">
    <property type="term" value="P:negative regulation of transcription by RNA polymerase II"/>
    <property type="evidence" value="ECO:0007669"/>
    <property type="project" value="TreeGrafter"/>
</dbReference>
<dbReference type="GO" id="GO:0042826">
    <property type="term" value="F:histone deacetylase binding"/>
    <property type="evidence" value="ECO:0007669"/>
    <property type="project" value="TreeGrafter"/>
</dbReference>
<dbReference type="GO" id="GO:0003714">
    <property type="term" value="F:transcription corepressor activity"/>
    <property type="evidence" value="ECO:0007669"/>
    <property type="project" value="TreeGrafter"/>
</dbReference>
<dbReference type="CDD" id="cd04370">
    <property type="entry name" value="BAH"/>
    <property type="match status" value="1"/>
</dbReference>
<feature type="compositionally biased region" description="Polar residues" evidence="2">
    <location>
        <begin position="13"/>
        <end position="23"/>
    </location>
</feature>
<evidence type="ECO:0000313" key="5">
    <source>
        <dbReference type="EMBL" id="CAG9289147.1"/>
    </source>
</evidence>
<feature type="compositionally biased region" description="Polar residues" evidence="2">
    <location>
        <begin position="206"/>
        <end position="221"/>
    </location>
</feature>
<keyword evidence="1" id="KW-0539">Nucleus</keyword>
<feature type="region of interest" description="Disordered" evidence="2">
    <location>
        <begin position="1"/>
        <end position="23"/>
    </location>
</feature>
<dbReference type="InterPro" id="IPR043151">
    <property type="entry name" value="BAH_sf"/>
</dbReference>
<dbReference type="PANTHER" id="PTHR10865">
    <property type="entry name" value="METASTASIS-ASSOCIATED PROTEIN AND MESODERM INDUCTION EARLY RESPONSE PROTEIN"/>
    <property type="match status" value="1"/>
</dbReference>
<feature type="domain" description="BAH" evidence="3">
    <location>
        <begin position="66"/>
        <end position="179"/>
    </location>
</feature>
<dbReference type="Proteomes" id="UP000836788">
    <property type="component" value="Chromosome 4"/>
</dbReference>
<dbReference type="Gene3D" id="2.30.30.490">
    <property type="match status" value="1"/>
</dbReference>
<feature type="region of interest" description="Disordered" evidence="2">
    <location>
        <begin position="198"/>
        <end position="252"/>
    </location>
</feature>
<dbReference type="GO" id="GO:0003682">
    <property type="term" value="F:chromatin binding"/>
    <property type="evidence" value="ECO:0007669"/>
    <property type="project" value="InterPro"/>
</dbReference>
<reference evidence="5" key="1">
    <citation type="submission" date="2022-02" db="EMBL/GenBank/DDBJ databases">
        <authorList>
            <person name="Giguere J D."/>
        </authorList>
    </citation>
    <scope>NUCLEOTIDE SEQUENCE</scope>
    <source>
        <strain evidence="5">CCAP 1055/1</strain>
    </source>
</reference>
<evidence type="ECO:0000259" key="4">
    <source>
        <dbReference type="Pfam" id="PF01448"/>
    </source>
</evidence>
<evidence type="ECO:0008006" key="6">
    <source>
        <dbReference type="Google" id="ProtNLM"/>
    </source>
</evidence>
<dbReference type="GO" id="GO:0005654">
    <property type="term" value="C:nucleoplasm"/>
    <property type="evidence" value="ECO:0007669"/>
    <property type="project" value="TreeGrafter"/>
</dbReference>
<dbReference type="EMBL" id="OU594945">
    <property type="protein sequence ID" value="CAG9289147.1"/>
    <property type="molecule type" value="Genomic_DNA"/>
</dbReference>
<dbReference type="PANTHER" id="PTHR10865:SF28">
    <property type="entry name" value="ELM2 DOMAIN-CONTAINING PROTEIN"/>
    <property type="match status" value="1"/>
</dbReference>
<dbReference type="InterPro" id="IPR040138">
    <property type="entry name" value="MIER/MTA"/>
</dbReference>
<evidence type="ECO:0000256" key="1">
    <source>
        <dbReference type="ARBA" id="ARBA00023242"/>
    </source>
</evidence>
<feature type="domain" description="ELM2" evidence="4">
    <location>
        <begin position="267"/>
        <end position="311"/>
    </location>
</feature>
<evidence type="ECO:0000256" key="2">
    <source>
        <dbReference type="SAM" id="MobiDB-lite"/>
    </source>
</evidence>
<sequence>MDRENHQKGSEPVPTSLSDNVSMDTSTDAISYQWLGEGVPDPNDPTRCVYEQIQLGSPGATDTFVVRVGDCVLLLTEPHQPDWPCRVERLWEDPGGNIMFAARWFWLQSELAGLNYPWKGDFTKGQLLETLKPMEVVFSHKSECDDTPISSILKPCKVTFTDAVPPSTRQVNHFYCRYLLTLHTDSVSVAQYSEAADATKKDSAPRQCSSQPSNSTSATHTNTRKVYENDEDGNASLSSDSESELEDTEAMQQVVAEGEGSILRGDILVGKKHQAPIPPYNPDQPIRNRGALLVWKKQAMKDETLFAFLNQVAKFHNEFLETNGLVQEEPYSPLPVGPTEHWMRELDGKPLTGSFLSTAGMLASSAETISVPNSNEISRVPKGKSNLLKECDADVLLEILHAHNYDTAAALTTAQENLERLSTGWTRTEKEMYDDGFRRHQTALRHIAKSIATKSVKQVIDYHFRFKIPDQFRKYQEKKREQAVRMVECIEKRRYHDFAIGNTNHATAKRQKKGHWSDTPVLDVAQTLELRRQQAKQLLLDVRAKLGADCMSEVAGKIRQLHESYDPNTKDALFRLLRGEPSLQKQFLGFLPK</sequence>
<dbReference type="Gene3D" id="1.10.10.60">
    <property type="entry name" value="Homeodomain-like"/>
    <property type="match status" value="1"/>
</dbReference>
<organism evidence="5">
    <name type="scientific">Phaeodactylum tricornutum</name>
    <name type="common">Diatom</name>
    <dbReference type="NCBI Taxonomy" id="2850"/>
    <lineage>
        <taxon>Eukaryota</taxon>
        <taxon>Sar</taxon>
        <taxon>Stramenopiles</taxon>
        <taxon>Ochrophyta</taxon>
        <taxon>Bacillariophyta</taxon>
        <taxon>Bacillariophyceae</taxon>
        <taxon>Bacillariophycidae</taxon>
        <taxon>Naviculales</taxon>
        <taxon>Phaeodactylaceae</taxon>
        <taxon>Phaeodactylum</taxon>
    </lineage>
</organism>
<dbReference type="InterPro" id="IPR001025">
    <property type="entry name" value="BAH_dom"/>
</dbReference>
<protein>
    <recommendedName>
        <fullName evidence="6">BAH domain-containing protein</fullName>
    </recommendedName>
</protein>
<dbReference type="Pfam" id="PF01448">
    <property type="entry name" value="ELM2"/>
    <property type="match status" value="1"/>
</dbReference>
<evidence type="ECO:0000259" key="3">
    <source>
        <dbReference type="Pfam" id="PF01426"/>
    </source>
</evidence>
<name>A0A8J9SCX7_PHATR</name>
<gene>
    <name evidence="5" type="ORF">PTTT1_LOCUS40729</name>
</gene>
<dbReference type="InterPro" id="IPR000949">
    <property type="entry name" value="ELM2_dom"/>
</dbReference>
<proteinExistence type="predicted"/>
<dbReference type="AlphaFoldDB" id="A0A8J9SCX7"/>